<evidence type="ECO:0000313" key="2">
    <source>
        <dbReference type="WBParaSite" id="scaffold16381_cov143.g18224"/>
    </source>
</evidence>
<evidence type="ECO:0000313" key="1">
    <source>
        <dbReference type="Proteomes" id="UP000887561"/>
    </source>
</evidence>
<protein>
    <submittedName>
        <fullName evidence="2">Uncharacterized protein</fullName>
    </submittedName>
</protein>
<dbReference type="AlphaFoldDB" id="A0A915LQ65"/>
<keyword evidence="1" id="KW-1185">Reference proteome</keyword>
<dbReference type="Proteomes" id="UP000887561">
    <property type="component" value="Unplaced"/>
</dbReference>
<accession>A0A915LQ65</accession>
<proteinExistence type="predicted"/>
<name>A0A915LQ65_MELJA</name>
<organism evidence="1 2">
    <name type="scientific">Meloidogyne javanica</name>
    <name type="common">Root-knot nematode worm</name>
    <dbReference type="NCBI Taxonomy" id="6303"/>
    <lineage>
        <taxon>Eukaryota</taxon>
        <taxon>Metazoa</taxon>
        <taxon>Ecdysozoa</taxon>
        <taxon>Nematoda</taxon>
        <taxon>Chromadorea</taxon>
        <taxon>Rhabditida</taxon>
        <taxon>Tylenchina</taxon>
        <taxon>Tylenchomorpha</taxon>
        <taxon>Tylenchoidea</taxon>
        <taxon>Meloidogynidae</taxon>
        <taxon>Meloidogyninae</taxon>
        <taxon>Meloidogyne</taxon>
        <taxon>Meloidogyne incognita group</taxon>
    </lineage>
</organism>
<dbReference type="WBParaSite" id="scaffold16381_cov143.g18224">
    <property type="protein sequence ID" value="scaffold16381_cov143.g18224"/>
    <property type="gene ID" value="scaffold16381_cov143.g18224"/>
</dbReference>
<sequence>MAYIRWTPSNKKPHKARKVRVGWNSELLRLTEPIVSPEINITGLIALANEGVPSIRGRDVSGSLYSSPANLRERWLSSSFKEIDQGIKCYISEKSAVRLIHSLNNRLLISRIKQKVKEASNLNETQKGRIDETHFIDVYKDVATRPEI</sequence>
<reference evidence="2" key="1">
    <citation type="submission" date="2022-11" db="UniProtKB">
        <authorList>
            <consortium name="WormBaseParasite"/>
        </authorList>
    </citation>
    <scope>IDENTIFICATION</scope>
</reference>